<keyword evidence="1" id="KW-1133">Transmembrane helix</keyword>
<feature type="transmembrane region" description="Helical" evidence="1">
    <location>
        <begin position="46"/>
        <end position="68"/>
    </location>
</feature>
<feature type="transmembrane region" description="Helical" evidence="1">
    <location>
        <begin position="5"/>
        <end position="26"/>
    </location>
</feature>
<keyword evidence="1" id="KW-0472">Membrane</keyword>
<name>A0A7Y5AMD9_9GAMM</name>
<evidence type="ECO:0000256" key="1">
    <source>
        <dbReference type="SAM" id="Phobius"/>
    </source>
</evidence>
<keyword evidence="1" id="KW-0812">Transmembrane</keyword>
<evidence type="ECO:0000313" key="3">
    <source>
        <dbReference type="EMBL" id="NRQ41052.1"/>
    </source>
</evidence>
<protein>
    <submittedName>
        <fullName evidence="3">Restriction endonuclease</fullName>
    </submittedName>
</protein>
<proteinExistence type="predicted"/>
<feature type="domain" description="Restriction endonuclease type IV Mrr" evidence="2">
    <location>
        <begin position="130"/>
        <end position="190"/>
    </location>
</feature>
<evidence type="ECO:0000259" key="2">
    <source>
        <dbReference type="Pfam" id="PF04471"/>
    </source>
</evidence>
<organism evidence="3 4">
    <name type="scientific">Rheinheimera lutimaris</name>
    <dbReference type="NCBI Taxonomy" id="2740584"/>
    <lineage>
        <taxon>Bacteria</taxon>
        <taxon>Pseudomonadati</taxon>
        <taxon>Pseudomonadota</taxon>
        <taxon>Gammaproteobacteria</taxon>
        <taxon>Chromatiales</taxon>
        <taxon>Chromatiaceae</taxon>
        <taxon>Rheinheimera</taxon>
    </lineage>
</organism>
<dbReference type="Proteomes" id="UP000523161">
    <property type="component" value="Unassembled WGS sequence"/>
</dbReference>
<keyword evidence="4" id="KW-1185">Reference proteome</keyword>
<dbReference type="EMBL" id="JABSOD010000001">
    <property type="protein sequence ID" value="NRQ41052.1"/>
    <property type="molecule type" value="Genomic_DNA"/>
</dbReference>
<dbReference type="GO" id="GO:0009307">
    <property type="term" value="P:DNA restriction-modification system"/>
    <property type="evidence" value="ECO:0007669"/>
    <property type="project" value="InterPro"/>
</dbReference>
<comment type="caution">
    <text evidence="3">The sequence shown here is derived from an EMBL/GenBank/DDBJ whole genome shotgun (WGS) entry which is preliminary data.</text>
</comment>
<dbReference type="InterPro" id="IPR007560">
    <property type="entry name" value="Restrct_endonuc_IV_Mrr"/>
</dbReference>
<keyword evidence="3" id="KW-0255">Endonuclease</keyword>
<evidence type="ECO:0000313" key="4">
    <source>
        <dbReference type="Proteomes" id="UP000523161"/>
    </source>
</evidence>
<dbReference type="AlphaFoldDB" id="A0A7Y5AMD9"/>
<sequence>MKNKWLLVSSVSTALGIVAGTVYLFFAEHSLLQSNNNWVLSAFWSAFMLWSFVLMFVVALLFNVLAFFELDEQHKLFGLALPLRAFLSSADKKQQFLQDAERFLLRLGKMYHSSKVSPEYRCLQAEQEKLVYLQQDDQAVDITQIRALFQQMLAADFSSGIIVSYAGFSSQAWIFAREANIELLDARSLKKQQKLQREQQFALV</sequence>
<dbReference type="RefSeq" id="WP_173499310.1">
    <property type="nucleotide sequence ID" value="NZ_JABSOD010000001.1"/>
</dbReference>
<keyword evidence="3" id="KW-0540">Nuclease</keyword>
<dbReference type="Pfam" id="PF04471">
    <property type="entry name" value="Mrr_cat"/>
    <property type="match status" value="1"/>
</dbReference>
<keyword evidence="3" id="KW-0378">Hydrolase</keyword>
<gene>
    <name evidence="3" type="ORF">HRH59_00490</name>
</gene>
<dbReference type="GO" id="GO:0003677">
    <property type="term" value="F:DNA binding"/>
    <property type="evidence" value="ECO:0007669"/>
    <property type="project" value="InterPro"/>
</dbReference>
<reference evidence="3 4" key="1">
    <citation type="submission" date="2020-06" db="EMBL/GenBank/DDBJ databases">
        <title>Rheinheimera sp. nov., a marine bacterium isolated from coastal.</title>
        <authorList>
            <person name="Yu Q."/>
            <person name="Qi Y."/>
            <person name="Pu J."/>
        </authorList>
    </citation>
    <scope>NUCLEOTIDE SEQUENCE [LARGE SCALE GENOMIC DNA]</scope>
    <source>
        <strain evidence="3 4">YQF-2</strain>
    </source>
</reference>
<dbReference type="GO" id="GO:0004519">
    <property type="term" value="F:endonuclease activity"/>
    <property type="evidence" value="ECO:0007669"/>
    <property type="project" value="UniProtKB-KW"/>
</dbReference>
<accession>A0A7Y5AMD9</accession>